<organism evidence="1 2">
    <name type="scientific">Mesorhizobium opportunistum (strain LMG 24607 / HAMBI 3007 / WSM2075)</name>
    <dbReference type="NCBI Taxonomy" id="536019"/>
    <lineage>
        <taxon>Bacteria</taxon>
        <taxon>Pseudomonadati</taxon>
        <taxon>Pseudomonadota</taxon>
        <taxon>Alphaproteobacteria</taxon>
        <taxon>Hyphomicrobiales</taxon>
        <taxon>Phyllobacteriaceae</taxon>
        <taxon>Mesorhizobium</taxon>
    </lineage>
</organism>
<protein>
    <submittedName>
        <fullName evidence="1">Uncharacterized protein</fullName>
    </submittedName>
</protein>
<sequence length="87" mass="9489">MSAPVETPTLSDVRLAIVRHLIDNVESTSISISEVNRAVRRMFPLCELTDWELDDLIARSAIGAGFAIDFDAGGSWPYRKPIGKSAA</sequence>
<dbReference type="Proteomes" id="UP000001623">
    <property type="component" value="Chromosome"/>
</dbReference>
<dbReference type="EMBL" id="CP002279">
    <property type="protein sequence ID" value="AEH84784.1"/>
    <property type="molecule type" value="Genomic_DNA"/>
</dbReference>
<dbReference type="HOGENOM" id="CLU_2666841_0_0_5"/>
<dbReference type="KEGG" id="mop:Mesop_0289"/>
<accession>F7Y0E6</accession>
<evidence type="ECO:0000313" key="1">
    <source>
        <dbReference type="EMBL" id="AEH84784.1"/>
    </source>
</evidence>
<name>F7Y0E6_MESOW</name>
<evidence type="ECO:0000313" key="2">
    <source>
        <dbReference type="Proteomes" id="UP000001623"/>
    </source>
</evidence>
<dbReference type="AlphaFoldDB" id="F7Y0E6"/>
<proteinExistence type="predicted"/>
<dbReference type="STRING" id="536019.Mesop_0289"/>
<gene>
    <name evidence="1" type="ordered locus">Mesop_0289</name>
</gene>
<reference evidence="1 2" key="1">
    <citation type="submission" date="2010-10" db="EMBL/GenBank/DDBJ databases">
        <title>Complete sequence of Mesorhizobium opportunistum WSM2075.</title>
        <authorList>
            <consortium name="US DOE Joint Genome Institute"/>
            <person name="Lucas S."/>
            <person name="Copeland A."/>
            <person name="Lapidus A."/>
            <person name="Cheng J.-F."/>
            <person name="Bruce D."/>
            <person name="Goodwin L."/>
            <person name="Pitluck S."/>
            <person name="Chertkov O."/>
            <person name="Misra M."/>
            <person name="Detter J.C."/>
            <person name="Han C."/>
            <person name="Tapia R."/>
            <person name="Land M."/>
            <person name="Hauser L."/>
            <person name="Kyrpides N."/>
            <person name="Ovchinnikova G."/>
            <person name="Mavrommatis K.M."/>
            <person name="Tiwari R.P."/>
            <person name="Howieson J.G."/>
            <person name="O'Hara G.W."/>
            <person name="Nandasena K.G."/>
            <person name="Woyke T."/>
        </authorList>
    </citation>
    <scope>NUCLEOTIDE SEQUENCE [LARGE SCALE GENOMIC DNA]</scope>
    <source>
        <strain evidence="2">LMG 24607 / HAMBI 3007 / WSM2075</strain>
    </source>
</reference>